<comment type="caution">
    <text evidence="2">The sequence shown here is derived from an EMBL/GenBank/DDBJ whole genome shotgun (WGS) entry which is preliminary data.</text>
</comment>
<feature type="transmembrane region" description="Helical" evidence="1">
    <location>
        <begin position="95"/>
        <end position="113"/>
    </location>
</feature>
<feature type="transmembrane region" description="Helical" evidence="1">
    <location>
        <begin position="152"/>
        <end position="173"/>
    </location>
</feature>
<dbReference type="Proteomes" id="UP000612233">
    <property type="component" value="Unassembled WGS sequence"/>
</dbReference>
<proteinExistence type="predicted"/>
<feature type="transmembrane region" description="Helical" evidence="1">
    <location>
        <begin position="125"/>
        <end position="145"/>
    </location>
</feature>
<evidence type="ECO:0000313" key="2">
    <source>
        <dbReference type="EMBL" id="MBD2770484.1"/>
    </source>
</evidence>
<sequence>MPTKIFYLDEARTDAVTAKWGMFYRNFTVHYAGTPLAASEPGAAIAKGRSYHLPDGRTFIAQLKTSTYPQELELLIDGQPIFGSSTHPQERLKQAWYTLLFIGVLDVSLGLAAEFGQIEMLQRFGLGWGSLVEGTAFLALGWVGYSRRSATALAVAFALLVLDGIVIIGWAVSTGQKPSLGSLFMRFYFCLMVFRGMKAARQLRKEEAMSFS</sequence>
<feature type="transmembrane region" description="Helical" evidence="1">
    <location>
        <begin position="179"/>
        <end position="197"/>
    </location>
</feature>
<keyword evidence="1" id="KW-0472">Membrane</keyword>
<dbReference type="AlphaFoldDB" id="A0A927GLS9"/>
<reference evidence="2" key="1">
    <citation type="submission" date="2020-09" db="EMBL/GenBank/DDBJ databases">
        <authorList>
            <person name="Kim M.K."/>
        </authorList>
    </citation>
    <scope>NUCLEOTIDE SEQUENCE</scope>
    <source>
        <strain evidence="2">BT664</strain>
    </source>
</reference>
<dbReference type="RefSeq" id="WP_191007293.1">
    <property type="nucleotide sequence ID" value="NZ_JACXAD010000041.1"/>
</dbReference>
<dbReference type="EMBL" id="JACXAD010000041">
    <property type="protein sequence ID" value="MBD2770484.1"/>
    <property type="molecule type" value="Genomic_DNA"/>
</dbReference>
<protein>
    <submittedName>
        <fullName evidence="2">Uncharacterized protein</fullName>
    </submittedName>
</protein>
<evidence type="ECO:0000256" key="1">
    <source>
        <dbReference type="SAM" id="Phobius"/>
    </source>
</evidence>
<evidence type="ECO:0000313" key="3">
    <source>
        <dbReference type="Proteomes" id="UP000612233"/>
    </source>
</evidence>
<organism evidence="2 3">
    <name type="scientific">Hymenobacter montanus</name>
    <dbReference type="NCBI Taxonomy" id="2771359"/>
    <lineage>
        <taxon>Bacteria</taxon>
        <taxon>Pseudomonadati</taxon>
        <taxon>Bacteroidota</taxon>
        <taxon>Cytophagia</taxon>
        <taxon>Cytophagales</taxon>
        <taxon>Hymenobacteraceae</taxon>
        <taxon>Hymenobacter</taxon>
    </lineage>
</organism>
<accession>A0A927GLS9</accession>
<name>A0A927GLS9_9BACT</name>
<keyword evidence="1" id="KW-0812">Transmembrane</keyword>
<gene>
    <name evidence="2" type="ORF">IC235_21580</name>
</gene>
<keyword evidence="1" id="KW-1133">Transmembrane helix</keyword>
<keyword evidence="3" id="KW-1185">Reference proteome</keyword>